<dbReference type="AlphaFoldDB" id="A0A2G1MHY5"/>
<sequence length="301" mass="30811">MAVLRFFATAGACAAAALAIGQFMQTGVSRASATPVDLPVTYPEPPMMVGPMPETAPPAAIAFDRPVPMRAPAPLVRLPVPEARAACALSFSAEARPGAMAALRLKAPCAPEARVVLRHQGLSVTLLTDAQGRAETLFPALAESAVFMAETGGETAIASVDLPDMAEWQRVALQWRESDGVSLHALAPGGRPGGAGDLGLSTPEAAGPMAARVTALGHAAAPAARLAQVYSAPAEERRSLRVEIEVTESNCGAPVLAEMVRSDGAGGLSSLDLEVTLPGCEALGELLVLQNLGAELTLAAR</sequence>
<name>A0A2G1MHY5_9RHOB</name>
<comment type="caution">
    <text evidence="2">The sequence shown here is derived from an EMBL/GenBank/DDBJ whole genome shotgun (WGS) entry which is preliminary data.</text>
</comment>
<evidence type="ECO:0008006" key="4">
    <source>
        <dbReference type="Google" id="ProtNLM"/>
    </source>
</evidence>
<gene>
    <name evidence="2" type="ORF">CJ301_05790</name>
</gene>
<keyword evidence="3" id="KW-1185">Reference proteome</keyword>
<dbReference type="Proteomes" id="UP000221860">
    <property type="component" value="Unassembled WGS sequence"/>
</dbReference>
<protein>
    <recommendedName>
        <fullName evidence="4">Translocase</fullName>
    </recommendedName>
</protein>
<organism evidence="2 3">
    <name type="scientific">Limimaricola cinnabarinus</name>
    <dbReference type="NCBI Taxonomy" id="1125964"/>
    <lineage>
        <taxon>Bacteria</taxon>
        <taxon>Pseudomonadati</taxon>
        <taxon>Pseudomonadota</taxon>
        <taxon>Alphaproteobacteria</taxon>
        <taxon>Rhodobacterales</taxon>
        <taxon>Paracoccaceae</taxon>
        <taxon>Limimaricola</taxon>
    </lineage>
</organism>
<evidence type="ECO:0000256" key="1">
    <source>
        <dbReference type="SAM" id="SignalP"/>
    </source>
</evidence>
<accession>A0A2G1MHY5</accession>
<dbReference type="RefSeq" id="WP_099275248.1">
    <property type="nucleotide sequence ID" value="NZ_KZ304954.1"/>
</dbReference>
<reference evidence="2 3" key="1">
    <citation type="submission" date="2017-08" db="EMBL/GenBank/DDBJ databases">
        <title>Draft Genome Sequence of Loktanella cinnabarina Strain XM1, Isolated from Coastal Surface Water.</title>
        <authorList>
            <person name="Ma R."/>
            <person name="Wang J."/>
            <person name="Wang Q."/>
            <person name="Ma Z."/>
            <person name="Li J."/>
            <person name="Chen L."/>
        </authorList>
    </citation>
    <scope>NUCLEOTIDE SEQUENCE [LARGE SCALE GENOMIC DNA]</scope>
    <source>
        <strain evidence="2 3">XM1</strain>
    </source>
</reference>
<feature type="signal peptide" evidence="1">
    <location>
        <begin position="1"/>
        <end position="19"/>
    </location>
</feature>
<keyword evidence="1" id="KW-0732">Signal</keyword>
<evidence type="ECO:0000313" key="2">
    <source>
        <dbReference type="EMBL" id="PHP28250.1"/>
    </source>
</evidence>
<evidence type="ECO:0000313" key="3">
    <source>
        <dbReference type="Proteomes" id="UP000221860"/>
    </source>
</evidence>
<dbReference type="OrthoDB" id="7956241at2"/>
<dbReference type="EMBL" id="NQWH01000007">
    <property type="protein sequence ID" value="PHP28250.1"/>
    <property type="molecule type" value="Genomic_DNA"/>
</dbReference>
<feature type="chain" id="PRO_5013954981" description="Translocase" evidence="1">
    <location>
        <begin position="20"/>
        <end position="301"/>
    </location>
</feature>
<proteinExistence type="predicted"/>